<feature type="transmembrane region" description="Helical" evidence="6">
    <location>
        <begin position="116"/>
        <end position="133"/>
    </location>
</feature>
<dbReference type="InterPro" id="IPR050638">
    <property type="entry name" value="AA-Vitamin_Transporters"/>
</dbReference>
<comment type="subcellular location">
    <subcellularLocation>
        <location evidence="1">Membrane</location>
        <topology evidence="1">Multi-pass membrane protein</topology>
    </subcellularLocation>
</comment>
<feature type="transmembrane region" description="Helical" evidence="6">
    <location>
        <begin position="283"/>
        <end position="300"/>
    </location>
</feature>
<keyword evidence="9" id="KW-1185">Reference proteome</keyword>
<dbReference type="InterPro" id="IPR037185">
    <property type="entry name" value="EmrE-like"/>
</dbReference>
<evidence type="ECO:0000256" key="5">
    <source>
        <dbReference type="ARBA" id="ARBA00023136"/>
    </source>
</evidence>
<feature type="transmembrane region" description="Helical" evidence="6">
    <location>
        <begin position="259"/>
        <end position="277"/>
    </location>
</feature>
<feature type="transmembrane region" description="Helical" evidence="6">
    <location>
        <begin position="229"/>
        <end position="252"/>
    </location>
</feature>
<evidence type="ECO:0000256" key="3">
    <source>
        <dbReference type="ARBA" id="ARBA00022692"/>
    </source>
</evidence>
<proteinExistence type="inferred from homology"/>
<accession>A0A6C7EF19</accession>
<dbReference type="KEGG" id="aym:YM304_29040"/>
<dbReference type="RefSeq" id="WP_015442465.1">
    <property type="nucleotide sequence ID" value="NC_020520.1"/>
</dbReference>
<evidence type="ECO:0000256" key="6">
    <source>
        <dbReference type="SAM" id="Phobius"/>
    </source>
</evidence>
<dbReference type="Pfam" id="PF00892">
    <property type="entry name" value="EamA"/>
    <property type="match status" value="2"/>
</dbReference>
<keyword evidence="5 6" id="KW-0472">Membrane</keyword>
<gene>
    <name evidence="8" type="ORF">YM304_29040</name>
</gene>
<dbReference type="Proteomes" id="UP000011863">
    <property type="component" value="Chromosome"/>
</dbReference>
<feature type="transmembrane region" description="Helical" evidence="6">
    <location>
        <begin position="169"/>
        <end position="187"/>
    </location>
</feature>
<name>A0A6C7EF19_ILUCY</name>
<dbReference type="InterPro" id="IPR000620">
    <property type="entry name" value="EamA_dom"/>
</dbReference>
<feature type="transmembrane region" description="Helical" evidence="6">
    <location>
        <begin position="28"/>
        <end position="45"/>
    </location>
</feature>
<dbReference type="PANTHER" id="PTHR32322">
    <property type="entry name" value="INNER MEMBRANE TRANSPORTER"/>
    <property type="match status" value="1"/>
</dbReference>
<dbReference type="AlphaFoldDB" id="A0A6C7EF19"/>
<feature type="domain" description="EamA" evidence="7">
    <location>
        <begin position="168"/>
        <end position="301"/>
    </location>
</feature>
<feature type="transmembrane region" description="Helical" evidence="6">
    <location>
        <begin position="85"/>
        <end position="104"/>
    </location>
</feature>
<dbReference type="SUPFAM" id="SSF103481">
    <property type="entry name" value="Multidrug resistance efflux transporter EmrE"/>
    <property type="match status" value="2"/>
</dbReference>
<sequence length="305" mass="31821">MSQATTPHRKMFEQSTAANDGSFTPQDWGLFFAVAAIWGSSFLFIDIGLDAFPPGLITLLRVASGAAALLLLPKPSVTIAADDRPRLLLLSVIWVAVPFTLFPIAEQYINSSVTGLLNGATPIFAATVAALLLRQRARGPLLAGIVVGFVGITLISLPSIGDGASESRGVFLVLAATVCYGFAINLAAPLQQRYGSLPLMARMLTLATVWTLPYGLWEIGDASWEIGPLVAVLVLGVFGTGIAFAIMGSLVGRVGSTRASFITYLIPVVSLALGVAFRNDTVAPLAIAGIGLVIGGALLASRAKR</sequence>
<comment type="similarity">
    <text evidence="2">Belongs to the EamA transporter family.</text>
</comment>
<evidence type="ECO:0000256" key="2">
    <source>
        <dbReference type="ARBA" id="ARBA00007362"/>
    </source>
</evidence>
<keyword evidence="4 6" id="KW-1133">Transmembrane helix</keyword>
<evidence type="ECO:0000256" key="4">
    <source>
        <dbReference type="ARBA" id="ARBA00022989"/>
    </source>
</evidence>
<evidence type="ECO:0000313" key="8">
    <source>
        <dbReference type="EMBL" id="BAN03218.1"/>
    </source>
</evidence>
<organism evidence="8 9">
    <name type="scientific">Ilumatobacter coccineus (strain NBRC 103263 / KCTC 29153 / YM16-304)</name>
    <dbReference type="NCBI Taxonomy" id="1313172"/>
    <lineage>
        <taxon>Bacteria</taxon>
        <taxon>Bacillati</taxon>
        <taxon>Actinomycetota</taxon>
        <taxon>Acidimicrobiia</taxon>
        <taxon>Acidimicrobiales</taxon>
        <taxon>Ilumatobacteraceae</taxon>
        <taxon>Ilumatobacter</taxon>
    </lineage>
</organism>
<feature type="transmembrane region" description="Helical" evidence="6">
    <location>
        <begin position="140"/>
        <end position="157"/>
    </location>
</feature>
<feature type="transmembrane region" description="Helical" evidence="6">
    <location>
        <begin position="51"/>
        <end position="73"/>
    </location>
</feature>
<keyword evidence="3 6" id="KW-0812">Transmembrane</keyword>
<dbReference type="GO" id="GO:0016020">
    <property type="term" value="C:membrane"/>
    <property type="evidence" value="ECO:0007669"/>
    <property type="project" value="UniProtKB-SubCell"/>
</dbReference>
<protein>
    <recommendedName>
        <fullName evidence="7">EamA domain-containing protein</fullName>
    </recommendedName>
</protein>
<reference evidence="8 9" key="1">
    <citation type="journal article" date="2013" name="Int. J. Syst. Evol. Microbiol.">
        <title>Ilumatobacter nonamiense sp. nov. and Ilumatobacter coccineum sp. nov., isolated from seashore sand.</title>
        <authorList>
            <person name="Matsumoto A."/>
            <person name="Kasai H."/>
            <person name="Matsuo Y."/>
            <person name="Shizuri Y."/>
            <person name="Ichikawa N."/>
            <person name="Fujita N."/>
            <person name="Omura S."/>
            <person name="Takahashi Y."/>
        </authorList>
    </citation>
    <scope>NUCLEOTIDE SEQUENCE [LARGE SCALE GENOMIC DNA]</scope>
    <source>
        <strain evidence="9">NBRC 103263 / KCTC 29153 / YM16-304</strain>
    </source>
</reference>
<evidence type="ECO:0000256" key="1">
    <source>
        <dbReference type="ARBA" id="ARBA00004141"/>
    </source>
</evidence>
<feature type="domain" description="EamA" evidence="7">
    <location>
        <begin position="30"/>
        <end position="156"/>
    </location>
</feature>
<dbReference type="EMBL" id="AP012057">
    <property type="protein sequence ID" value="BAN03218.1"/>
    <property type="molecule type" value="Genomic_DNA"/>
</dbReference>
<feature type="transmembrane region" description="Helical" evidence="6">
    <location>
        <begin position="199"/>
        <end position="217"/>
    </location>
</feature>
<evidence type="ECO:0000259" key="7">
    <source>
        <dbReference type="Pfam" id="PF00892"/>
    </source>
</evidence>
<evidence type="ECO:0000313" key="9">
    <source>
        <dbReference type="Proteomes" id="UP000011863"/>
    </source>
</evidence>
<dbReference type="PANTHER" id="PTHR32322:SF9">
    <property type="entry name" value="AMINO-ACID METABOLITE EFFLUX PUMP-RELATED"/>
    <property type="match status" value="1"/>
</dbReference>